<proteinExistence type="predicted"/>
<organism evidence="1 2">
    <name type="scientific">Flavobacterium johnsoniae</name>
    <name type="common">Cytophaga johnsonae</name>
    <dbReference type="NCBI Taxonomy" id="986"/>
    <lineage>
        <taxon>Bacteria</taxon>
        <taxon>Pseudomonadati</taxon>
        <taxon>Bacteroidota</taxon>
        <taxon>Flavobacteriia</taxon>
        <taxon>Flavobacteriales</taxon>
        <taxon>Flavobacteriaceae</taxon>
        <taxon>Flavobacterium</taxon>
    </lineage>
</organism>
<sequence>MKTQKMSLANAQGKLSRNEMKTIMAGSGCPSGTFPCYCNGNYNGCRSSVQECWDACPR</sequence>
<evidence type="ECO:0000313" key="2">
    <source>
        <dbReference type="Proteomes" id="UP000184112"/>
    </source>
</evidence>
<dbReference type="RefSeq" id="WP_159436637.1">
    <property type="nucleotide sequence ID" value="NZ_CP158862.1"/>
</dbReference>
<reference evidence="1 2" key="1">
    <citation type="submission" date="2016-11" db="EMBL/GenBank/DDBJ databases">
        <authorList>
            <person name="Jaros S."/>
            <person name="Januszkiewicz K."/>
            <person name="Wedrychowicz H."/>
        </authorList>
    </citation>
    <scope>NUCLEOTIDE SEQUENCE [LARGE SCALE GENOMIC DNA]</scope>
    <source>
        <strain evidence="1 2">DSM 6792</strain>
    </source>
</reference>
<dbReference type="EMBL" id="FQWH01000002">
    <property type="protein sequence ID" value="SHG34712.1"/>
    <property type="molecule type" value="Genomic_DNA"/>
</dbReference>
<protein>
    <recommendedName>
        <fullName evidence="3">Natural product</fullName>
    </recommendedName>
</protein>
<evidence type="ECO:0000313" key="1">
    <source>
        <dbReference type="EMBL" id="SHG34712.1"/>
    </source>
</evidence>
<dbReference type="Proteomes" id="UP000184112">
    <property type="component" value="Unassembled WGS sequence"/>
</dbReference>
<dbReference type="AlphaFoldDB" id="A0A1M6X6L8"/>
<dbReference type="GeneID" id="51671064"/>
<name>A0A1M6X6L8_FLAJO</name>
<accession>A0A1M6X6L8</accession>
<gene>
    <name evidence="1" type="ORF">SAMN05444388_102356</name>
</gene>
<evidence type="ECO:0008006" key="3">
    <source>
        <dbReference type="Google" id="ProtNLM"/>
    </source>
</evidence>